<accession>A0A221T3A6</accession>
<feature type="compositionally biased region" description="Pro residues" evidence="1">
    <location>
        <begin position="228"/>
        <end position="242"/>
    </location>
</feature>
<name>A0A221T3A6_9DEIO</name>
<sequence length="343" mass="35676">MSWIKNKKKAVEERLEPLTGKLEPLSAPPRQGPPGIPAQPTTAALGTAPAVNVIPGVEVGEEERGTEPDLRQRLVYTASPNVPVPDVQPAPAPAVPPVQDLIAPSGETLTLPVDEPAAEPEPDAERLAQVQAAQALARAQAQREEEAQALFAQPGAARTQDVQISLSVQSLPYVDTTRRPGYARESVGAGGVVFAVQGWFPQAAVKAASTPVFTPAPANIAVQVPAPPAAEPAPPAVEPAPPAVQVAPEQPAPPVTPAAPVLASPAPGEARVVPLGTHVEEQFILNAESLLGGDDHVHALDRPGPDTSDDEQLRAMLAEEARRGIQEASERARAQENAPGDPH</sequence>
<feature type="compositionally biased region" description="Pro residues" evidence="1">
    <location>
        <begin position="82"/>
        <end position="92"/>
    </location>
</feature>
<feature type="compositionally biased region" description="Basic and acidic residues" evidence="1">
    <location>
        <begin position="62"/>
        <end position="72"/>
    </location>
</feature>
<dbReference type="KEGG" id="dfc:DFI_19200"/>
<evidence type="ECO:0000313" key="3">
    <source>
        <dbReference type="Proteomes" id="UP000259030"/>
    </source>
</evidence>
<dbReference type="Proteomes" id="UP000259030">
    <property type="component" value="Plasmid pDFI3"/>
</dbReference>
<organism evidence="2 3">
    <name type="scientific">Deinococcus ficus</name>
    <dbReference type="NCBI Taxonomy" id="317577"/>
    <lineage>
        <taxon>Bacteria</taxon>
        <taxon>Thermotogati</taxon>
        <taxon>Deinococcota</taxon>
        <taxon>Deinococci</taxon>
        <taxon>Deinococcales</taxon>
        <taxon>Deinococcaceae</taxon>
        <taxon>Deinococcus</taxon>
    </lineage>
</organism>
<feature type="region of interest" description="Disordered" evidence="1">
    <location>
        <begin position="322"/>
        <end position="343"/>
    </location>
</feature>
<feature type="compositionally biased region" description="Basic and acidic residues" evidence="1">
    <location>
        <begin position="322"/>
        <end position="334"/>
    </location>
</feature>
<dbReference type="RefSeq" id="WP_027462766.1">
    <property type="nucleotide sequence ID" value="NZ_CP021084.1"/>
</dbReference>
<geneLocation type="plasmid" evidence="3">
    <name>pdfi3</name>
</geneLocation>
<dbReference type="EMBL" id="CP021084">
    <property type="protein sequence ID" value="ASN83326.1"/>
    <property type="molecule type" value="Genomic_DNA"/>
</dbReference>
<feature type="region of interest" description="Disordered" evidence="1">
    <location>
        <begin position="1"/>
        <end position="92"/>
    </location>
</feature>
<feature type="compositionally biased region" description="Pro residues" evidence="1">
    <location>
        <begin position="26"/>
        <end position="37"/>
    </location>
</feature>
<evidence type="ECO:0000256" key="1">
    <source>
        <dbReference type="SAM" id="MobiDB-lite"/>
    </source>
</evidence>
<keyword evidence="3" id="KW-1185">Reference proteome</keyword>
<reference evidence="2 3" key="1">
    <citation type="submission" date="2017-05" db="EMBL/GenBank/DDBJ databases">
        <title>The complete genome sequence of Deinococcus ficus isolated from the rhizosphere of the Ficus religiosa L. in Taiwan.</title>
        <authorList>
            <person name="Wu K.-M."/>
            <person name="Liao T.-L."/>
            <person name="Liu Y.-M."/>
            <person name="Young C.-C."/>
            <person name="Tsai S.-F."/>
        </authorList>
    </citation>
    <scope>NUCLEOTIDE SEQUENCE [LARGE SCALE GENOMIC DNA]</scope>
    <source>
        <strain evidence="2 3">CC-FR2-10</strain>
        <plasmid evidence="3">pdfi3</plasmid>
    </source>
</reference>
<dbReference type="AlphaFoldDB" id="A0A221T3A6"/>
<gene>
    <name evidence="2" type="ORF">DFI_19200</name>
</gene>
<proteinExistence type="predicted"/>
<protein>
    <submittedName>
        <fullName evidence="2">Uncharacterized protein</fullName>
    </submittedName>
</protein>
<feature type="region of interest" description="Disordered" evidence="1">
    <location>
        <begin position="228"/>
        <end position="252"/>
    </location>
</feature>
<keyword evidence="2" id="KW-0614">Plasmid</keyword>
<evidence type="ECO:0000313" key="2">
    <source>
        <dbReference type="EMBL" id="ASN83326.1"/>
    </source>
</evidence>